<gene>
    <name evidence="1" type="ORF">SAZU_7668</name>
</gene>
<sequence>MAGLRVRPPEAAGWPDFAGLVDRAHRRGVAAAAPDSALHEVARLGGGTVEGYPEDAEGRPVSASFLYTGTVTLFESHGFERIRRLGRPHWVVAGPVSRAAVRDGRTAGS</sequence>
<accession>A0A0K8PZB2</accession>
<protein>
    <submittedName>
        <fullName evidence="1">Acetyltransferase</fullName>
    </submittedName>
</protein>
<reference evidence="1" key="1">
    <citation type="journal article" date="2015" name="Genome Announc.">
        <title>Draft Genome Sequence of Thiostrepton-Producing Streptomyces azureus ATCC 14921.</title>
        <authorList>
            <person name="Sakihara K."/>
            <person name="Maeda J."/>
            <person name="Tashiro K."/>
            <person name="Fujino Y."/>
            <person name="Kuhara S."/>
            <person name="Ohshima T."/>
            <person name="Ogata S."/>
            <person name="Doi K."/>
        </authorList>
    </citation>
    <scope>NUCLEOTIDE SEQUENCE [LARGE SCALE GENOMIC DNA]</scope>
    <source>
        <strain evidence="1">ATCC14921</strain>
    </source>
</reference>
<organism evidence="1 2">
    <name type="scientific">Streptomyces azureus</name>
    <dbReference type="NCBI Taxonomy" id="146537"/>
    <lineage>
        <taxon>Bacteria</taxon>
        <taxon>Bacillati</taxon>
        <taxon>Actinomycetota</taxon>
        <taxon>Actinomycetes</taxon>
        <taxon>Kitasatosporales</taxon>
        <taxon>Streptomycetaceae</taxon>
        <taxon>Streptomyces</taxon>
    </lineage>
</organism>
<name>A0A0K8PZB2_STRAJ</name>
<dbReference type="EMBL" id="DF968478">
    <property type="protein sequence ID" value="GAP52789.1"/>
    <property type="molecule type" value="Genomic_DNA"/>
</dbReference>
<evidence type="ECO:0000313" key="1">
    <source>
        <dbReference type="EMBL" id="GAP52789.1"/>
    </source>
</evidence>
<evidence type="ECO:0000313" key="2">
    <source>
        <dbReference type="Proteomes" id="UP000053859"/>
    </source>
</evidence>
<dbReference type="AlphaFoldDB" id="A0A0K8PZB2"/>
<keyword evidence="2" id="KW-1185">Reference proteome</keyword>
<keyword evidence="1" id="KW-0808">Transferase</keyword>
<dbReference type="RefSeq" id="WP_236711943.1">
    <property type="nucleotide sequence ID" value="NZ_DF968478.1"/>
</dbReference>
<dbReference type="GO" id="GO:0016740">
    <property type="term" value="F:transferase activity"/>
    <property type="evidence" value="ECO:0007669"/>
    <property type="project" value="UniProtKB-KW"/>
</dbReference>
<dbReference type="Proteomes" id="UP000053859">
    <property type="component" value="Unassembled WGS sequence"/>
</dbReference>
<proteinExistence type="predicted"/>